<dbReference type="NCBIfam" id="NF001266">
    <property type="entry name" value="PRK00228.1-1"/>
    <property type="match status" value="1"/>
</dbReference>
<proteinExistence type="inferred from homology"/>
<keyword evidence="4" id="KW-1185">Reference proteome</keyword>
<comment type="caution">
    <text evidence="3">The sequence shown here is derived from an EMBL/GenBank/DDBJ whole genome shotgun (WGS) entry which is preliminary data.</text>
</comment>
<evidence type="ECO:0000256" key="2">
    <source>
        <dbReference type="HAMAP-Rule" id="MF_00758"/>
    </source>
</evidence>
<evidence type="ECO:0000256" key="1">
    <source>
        <dbReference type="ARBA" id="ARBA00009600"/>
    </source>
</evidence>
<evidence type="ECO:0000313" key="4">
    <source>
        <dbReference type="Proteomes" id="UP001297600"/>
    </source>
</evidence>
<dbReference type="InterPro" id="IPR003774">
    <property type="entry name" value="AlgH-like"/>
</dbReference>
<dbReference type="PANTHER" id="PTHR30327:SF1">
    <property type="entry name" value="UPF0301 PROTEIN YQGE"/>
    <property type="match status" value="1"/>
</dbReference>
<gene>
    <name evidence="3" type="ORF">MAF45_02260</name>
</gene>
<dbReference type="Gene3D" id="3.40.1740.10">
    <property type="entry name" value="VC0467-like"/>
    <property type="match status" value="1"/>
</dbReference>
<name>A0ABS9MNT1_9BURK</name>
<dbReference type="HAMAP" id="MF_00758">
    <property type="entry name" value="UPF0301"/>
    <property type="match status" value="1"/>
</dbReference>
<dbReference type="Proteomes" id="UP001297600">
    <property type="component" value="Unassembled WGS sequence"/>
</dbReference>
<accession>A0ABS9MNT1</accession>
<sequence length="189" mass="20478">MTEQSLKNNFLVAMPSLRDPNFSQTVVYVLGHDQQGARGVVINRPTGLALSEVLKKTGIRAKEGVEIPDAVYIGGPVQTERGCVLHERARAYMLSEQVTDGLVFTISKDVLEDIAQGRGPAKRLFFLGYAGWEPGQLEAELVAGDWITVGADPAVIFDVPPQQRYEAALKLLGLDMQALQFSSGKAGHA</sequence>
<dbReference type="PANTHER" id="PTHR30327">
    <property type="entry name" value="UNCHARACTERIZED PROTEIN YQGE"/>
    <property type="match status" value="1"/>
</dbReference>
<dbReference type="SUPFAM" id="SSF143456">
    <property type="entry name" value="VC0467-like"/>
    <property type="match status" value="1"/>
</dbReference>
<evidence type="ECO:0000313" key="3">
    <source>
        <dbReference type="EMBL" id="MCG5030281.1"/>
    </source>
</evidence>
<dbReference type="RefSeq" id="WP_237977935.1">
    <property type="nucleotide sequence ID" value="NZ_JAKNCT010000002.1"/>
</dbReference>
<dbReference type="EMBL" id="JAKNCT010000002">
    <property type="protein sequence ID" value="MCG5030281.1"/>
    <property type="molecule type" value="Genomic_DNA"/>
</dbReference>
<dbReference type="Pfam" id="PF02622">
    <property type="entry name" value="DUF179"/>
    <property type="match status" value="1"/>
</dbReference>
<protein>
    <recommendedName>
        <fullName evidence="2">UPF0301 protein MAF45_02260</fullName>
    </recommendedName>
</protein>
<reference evidence="3 4" key="1">
    <citation type="submission" date="2022-02" db="EMBL/GenBank/DDBJ databases">
        <title>Mesosutterella porci, a novel member of the family Sutterellaceae from pig feces.</title>
        <authorList>
            <person name="Wylensek D."/>
            <person name="Clavel T."/>
        </authorList>
    </citation>
    <scope>NUCLEOTIDE SEQUENCE [LARGE SCALE GENOMIC DNA]</scope>
    <source>
        <strain evidence="4">oilRF-744-wt-GAM-9</strain>
    </source>
</reference>
<comment type="similarity">
    <text evidence="1 2">Belongs to the UPF0301 (AlgH) family.</text>
</comment>
<organism evidence="3 4">
    <name type="scientific">Mesosutterella porci</name>
    <dbReference type="NCBI Taxonomy" id="2915351"/>
    <lineage>
        <taxon>Bacteria</taxon>
        <taxon>Pseudomonadati</taxon>
        <taxon>Pseudomonadota</taxon>
        <taxon>Betaproteobacteria</taxon>
        <taxon>Burkholderiales</taxon>
        <taxon>Sutterellaceae</taxon>
        <taxon>Mesosutterella</taxon>
    </lineage>
</organism>